<comment type="caution">
    <text evidence="1">The sequence shown here is derived from an EMBL/GenBank/DDBJ whole genome shotgun (WGS) entry which is preliminary data.</text>
</comment>
<protein>
    <submittedName>
        <fullName evidence="1">Uncharacterized protein</fullName>
    </submittedName>
</protein>
<dbReference type="AlphaFoldDB" id="A0A0F9T9R3"/>
<name>A0A0F9T9R3_9ZZZZ</name>
<gene>
    <name evidence="1" type="ORF">LCGC14_0355250</name>
</gene>
<organism evidence="1">
    <name type="scientific">marine sediment metagenome</name>
    <dbReference type="NCBI Taxonomy" id="412755"/>
    <lineage>
        <taxon>unclassified sequences</taxon>
        <taxon>metagenomes</taxon>
        <taxon>ecological metagenomes</taxon>
    </lineage>
</organism>
<sequence>MPNTITSQTINDGERNLIVKVKITGDGSGDESDTILVNVSEFAGSFTEVSILRVLPTLNGFSATLSWDADTNVKAMDLLDGDPTPICYKAFGGLINDAGNGKTGDILLTTLSLNSGDEGTIVLEMKKRGGS</sequence>
<dbReference type="EMBL" id="LAZR01000271">
    <property type="protein sequence ID" value="KKN77960.1"/>
    <property type="molecule type" value="Genomic_DNA"/>
</dbReference>
<reference evidence="1" key="1">
    <citation type="journal article" date="2015" name="Nature">
        <title>Complex archaea that bridge the gap between prokaryotes and eukaryotes.</title>
        <authorList>
            <person name="Spang A."/>
            <person name="Saw J.H."/>
            <person name="Jorgensen S.L."/>
            <person name="Zaremba-Niedzwiedzka K."/>
            <person name="Martijn J."/>
            <person name="Lind A.E."/>
            <person name="van Eijk R."/>
            <person name="Schleper C."/>
            <person name="Guy L."/>
            <person name="Ettema T.J."/>
        </authorList>
    </citation>
    <scope>NUCLEOTIDE SEQUENCE</scope>
</reference>
<proteinExistence type="predicted"/>
<evidence type="ECO:0000313" key="1">
    <source>
        <dbReference type="EMBL" id="KKN77960.1"/>
    </source>
</evidence>
<accession>A0A0F9T9R3</accession>